<sequence length="59" mass="6159">MVQDMLGHASIGADTDTYTLVLPEAAHEAAEAAARLVSRLGMSGLAGALRIHTVKAENR</sequence>
<proteinExistence type="predicted"/>
<evidence type="ECO:0000313" key="2">
    <source>
        <dbReference type="Proteomes" id="UP000677457"/>
    </source>
</evidence>
<gene>
    <name evidence="1" type="ORF">Sar04_40100</name>
</gene>
<name>A0ABQ4JWG2_SALAC</name>
<comment type="caution">
    <text evidence="1">The sequence shown here is derived from an EMBL/GenBank/DDBJ whole genome shotgun (WGS) entry which is preliminary data.</text>
</comment>
<evidence type="ECO:0000313" key="1">
    <source>
        <dbReference type="EMBL" id="GIM87274.1"/>
    </source>
</evidence>
<organism evidence="1 2">
    <name type="scientific">Salinispora arenicola</name>
    <dbReference type="NCBI Taxonomy" id="168697"/>
    <lineage>
        <taxon>Bacteria</taxon>
        <taxon>Bacillati</taxon>
        <taxon>Actinomycetota</taxon>
        <taxon>Actinomycetes</taxon>
        <taxon>Micromonosporales</taxon>
        <taxon>Micromonosporaceae</taxon>
        <taxon>Salinispora</taxon>
    </lineage>
</organism>
<keyword evidence="2" id="KW-1185">Reference proteome</keyword>
<reference evidence="1 2" key="1">
    <citation type="submission" date="2021-03" db="EMBL/GenBank/DDBJ databases">
        <title>Whole genome shotgun sequence of Salinispora arenicola NBRC 105043.</title>
        <authorList>
            <person name="Komaki H."/>
            <person name="Tamura T."/>
        </authorList>
    </citation>
    <scope>NUCLEOTIDE SEQUENCE [LARGE SCALE GENOMIC DNA]</scope>
    <source>
        <strain evidence="1 2">NBRC 105043</strain>
    </source>
</reference>
<accession>A0ABQ4JWG2</accession>
<dbReference type="Proteomes" id="UP000677457">
    <property type="component" value="Unassembled WGS sequence"/>
</dbReference>
<protein>
    <submittedName>
        <fullName evidence="1">Uncharacterized protein</fullName>
    </submittedName>
</protein>
<dbReference type="EMBL" id="BOQM01000034">
    <property type="protein sequence ID" value="GIM87274.1"/>
    <property type="molecule type" value="Genomic_DNA"/>
</dbReference>